<organism evidence="1 2">
    <name type="scientific">Ancylostoma ceylanicum</name>
    <dbReference type="NCBI Taxonomy" id="53326"/>
    <lineage>
        <taxon>Eukaryota</taxon>
        <taxon>Metazoa</taxon>
        <taxon>Ecdysozoa</taxon>
        <taxon>Nematoda</taxon>
        <taxon>Chromadorea</taxon>
        <taxon>Rhabditida</taxon>
        <taxon>Rhabditina</taxon>
        <taxon>Rhabditomorpha</taxon>
        <taxon>Strongyloidea</taxon>
        <taxon>Ancylostomatidae</taxon>
        <taxon>Ancylostomatinae</taxon>
        <taxon>Ancylostoma</taxon>
    </lineage>
</organism>
<keyword evidence="2" id="KW-1185">Reference proteome</keyword>
<name>A0A016WYY5_9BILA</name>
<dbReference type="Proteomes" id="UP000024635">
    <property type="component" value="Unassembled WGS sequence"/>
</dbReference>
<proteinExistence type="predicted"/>
<dbReference type="OrthoDB" id="5899561at2759"/>
<accession>A0A016WYY5</accession>
<reference evidence="2" key="1">
    <citation type="journal article" date="2015" name="Nat. Genet.">
        <title>The genome and transcriptome of the zoonotic hookworm Ancylostoma ceylanicum identify infection-specific gene families.</title>
        <authorList>
            <person name="Schwarz E.M."/>
            <person name="Hu Y."/>
            <person name="Antoshechkin I."/>
            <person name="Miller M.M."/>
            <person name="Sternberg P.W."/>
            <person name="Aroian R.V."/>
        </authorList>
    </citation>
    <scope>NUCLEOTIDE SEQUENCE</scope>
    <source>
        <strain evidence="2">HY135</strain>
    </source>
</reference>
<evidence type="ECO:0000313" key="1">
    <source>
        <dbReference type="EMBL" id="EYC44870.1"/>
    </source>
</evidence>
<comment type="caution">
    <text evidence="1">The sequence shown here is derived from an EMBL/GenBank/DDBJ whole genome shotgun (WGS) entry which is preliminary data.</text>
</comment>
<dbReference type="AlphaFoldDB" id="A0A016WYY5"/>
<protein>
    <submittedName>
        <fullName evidence="1">Uncharacterized protein</fullName>
    </submittedName>
</protein>
<evidence type="ECO:0000313" key="2">
    <source>
        <dbReference type="Proteomes" id="UP000024635"/>
    </source>
</evidence>
<dbReference type="EMBL" id="JARK01000047">
    <property type="protein sequence ID" value="EYC44870.1"/>
    <property type="molecule type" value="Genomic_DNA"/>
</dbReference>
<sequence>MVPPFVEDRTSREVNKTVTGSSLPFRLVFNPPPNLKDLLTSSCQYEEKCETPDCRYCTDSKVCELRGTVYLITSRELDRNIVPLSMLRSAHQDSRSRFCIVS</sequence>
<gene>
    <name evidence="1" type="primary">Acey_s0447.g1628</name>
    <name evidence="1" type="ORF">Y032_0447g1628</name>
</gene>